<dbReference type="EMBL" id="JBJXBP010000004">
    <property type="protein sequence ID" value="KAL3835238.1"/>
    <property type="molecule type" value="Genomic_DNA"/>
</dbReference>
<proteinExistence type="predicted"/>
<evidence type="ECO:0000256" key="1">
    <source>
        <dbReference type="SAM" id="MobiDB-lite"/>
    </source>
</evidence>
<name>A0ABD3TFD2_9LAMI</name>
<reference evidence="2 3" key="1">
    <citation type="submission" date="2024-12" db="EMBL/GenBank/DDBJ databases">
        <title>The unique morphological basis and parallel evolutionary history of personate flowers in Penstemon.</title>
        <authorList>
            <person name="Depatie T.H."/>
            <person name="Wessinger C.A."/>
        </authorList>
    </citation>
    <scope>NUCLEOTIDE SEQUENCE [LARGE SCALE GENOMIC DNA]</scope>
    <source>
        <strain evidence="2">WTNN_2</strain>
        <tissue evidence="2">Leaf</tissue>
    </source>
</reference>
<protein>
    <submittedName>
        <fullName evidence="2">Uncharacterized protein</fullName>
    </submittedName>
</protein>
<feature type="compositionally biased region" description="Polar residues" evidence="1">
    <location>
        <begin position="90"/>
        <end position="107"/>
    </location>
</feature>
<evidence type="ECO:0000313" key="3">
    <source>
        <dbReference type="Proteomes" id="UP001634393"/>
    </source>
</evidence>
<gene>
    <name evidence="2" type="ORF">ACJIZ3_009974</name>
</gene>
<sequence length="161" mass="18494">MDVWSYFTRILGQSQFNGSAREDSGGNNACFCKEENSRKNRIKMSVSTMEQEEHEEYYIQMVHMKNVPTPCRVAKSIIVVPSHIWYLTEASNGTPSKRNKDSPLNTGSRRRARQASANKPQRVAILYTLYCHLKSGKDDLFQVDKTNYSHSNKRKGENNEV</sequence>
<keyword evidence="3" id="KW-1185">Reference proteome</keyword>
<dbReference type="Proteomes" id="UP001634393">
    <property type="component" value="Unassembled WGS sequence"/>
</dbReference>
<comment type="caution">
    <text evidence="2">The sequence shown here is derived from an EMBL/GenBank/DDBJ whole genome shotgun (WGS) entry which is preliminary data.</text>
</comment>
<evidence type="ECO:0000313" key="2">
    <source>
        <dbReference type="EMBL" id="KAL3835238.1"/>
    </source>
</evidence>
<organism evidence="2 3">
    <name type="scientific">Penstemon smallii</name>
    <dbReference type="NCBI Taxonomy" id="265156"/>
    <lineage>
        <taxon>Eukaryota</taxon>
        <taxon>Viridiplantae</taxon>
        <taxon>Streptophyta</taxon>
        <taxon>Embryophyta</taxon>
        <taxon>Tracheophyta</taxon>
        <taxon>Spermatophyta</taxon>
        <taxon>Magnoliopsida</taxon>
        <taxon>eudicotyledons</taxon>
        <taxon>Gunneridae</taxon>
        <taxon>Pentapetalae</taxon>
        <taxon>asterids</taxon>
        <taxon>lamiids</taxon>
        <taxon>Lamiales</taxon>
        <taxon>Plantaginaceae</taxon>
        <taxon>Cheloneae</taxon>
        <taxon>Penstemon</taxon>
    </lineage>
</organism>
<dbReference type="AlphaFoldDB" id="A0ABD3TFD2"/>
<feature type="region of interest" description="Disordered" evidence="1">
    <location>
        <begin position="90"/>
        <end position="119"/>
    </location>
</feature>
<accession>A0ABD3TFD2</accession>